<reference evidence="9 10" key="1">
    <citation type="submission" date="2023-12" db="EMBL/GenBank/DDBJ databases">
        <title>Description of an unclassified Opitutus bacterium of Verrucomicrobiota.</title>
        <authorList>
            <person name="Zhang D.-F."/>
        </authorList>
    </citation>
    <scope>NUCLEOTIDE SEQUENCE [LARGE SCALE GENOMIC DNA]</scope>
    <source>
        <strain evidence="9 10">WL0086</strain>
    </source>
</reference>
<gene>
    <name evidence="9" type="ORF">K1X11_014385</name>
</gene>
<evidence type="ECO:0000256" key="1">
    <source>
        <dbReference type="ARBA" id="ARBA00001947"/>
    </source>
</evidence>
<dbReference type="PANTHER" id="PTHR42683">
    <property type="entry name" value="ALDEHYDE REDUCTASE"/>
    <property type="match status" value="1"/>
</dbReference>
<dbReference type="Proteomes" id="UP000738431">
    <property type="component" value="Chromosome"/>
</dbReference>
<dbReference type="Pfam" id="PF00107">
    <property type="entry name" value="ADH_zinc_N"/>
    <property type="match status" value="1"/>
</dbReference>
<dbReference type="RefSeq" id="WP_221031510.1">
    <property type="nucleotide sequence ID" value="NZ_CP139781.1"/>
</dbReference>
<evidence type="ECO:0000313" key="9">
    <source>
        <dbReference type="EMBL" id="WRQ85998.1"/>
    </source>
</evidence>
<dbReference type="InterPro" id="IPR011032">
    <property type="entry name" value="GroES-like_sf"/>
</dbReference>
<evidence type="ECO:0000259" key="7">
    <source>
        <dbReference type="Pfam" id="PF00107"/>
    </source>
</evidence>
<comment type="cofactor">
    <cofactor evidence="1 5">
        <name>Zn(2+)</name>
        <dbReference type="ChEBI" id="CHEBI:29105"/>
    </cofactor>
</comment>
<evidence type="ECO:0000259" key="8">
    <source>
        <dbReference type="Pfam" id="PF08240"/>
    </source>
</evidence>
<keyword evidence="10" id="KW-1185">Reference proteome</keyword>
<keyword evidence="2 5" id="KW-0479">Metal-binding</keyword>
<dbReference type="CDD" id="cd05283">
    <property type="entry name" value="CAD1"/>
    <property type="match status" value="1"/>
</dbReference>
<name>A0ABZ1C3X7_9BACT</name>
<dbReference type="Pfam" id="PF08240">
    <property type="entry name" value="ADH_N"/>
    <property type="match status" value="1"/>
</dbReference>
<keyword evidence="3 5" id="KW-0862">Zinc</keyword>
<proteinExistence type="inferred from homology"/>
<accession>A0ABZ1C3X7</accession>
<dbReference type="InterPro" id="IPR036291">
    <property type="entry name" value="NAD(P)-bd_dom_sf"/>
</dbReference>
<dbReference type="Gene3D" id="3.90.180.10">
    <property type="entry name" value="Medium-chain alcohol dehydrogenases, catalytic domain"/>
    <property type="match status" value="1"/>
</dbReference>
<dbReference type="EC" id="1.1.-.-" evidence="9"/>
<feature type="chain" id="PRO_5045467108" evidence="6">
    <location>
        <begin position="29"/>
        <end position="383"/>
    </location>
</feature>
<organism evidence="9 10">
    <name type="scientific">Actomonas aquatica</name>
    <dbReference type="NCBI Taxonomy" id="2866162"/>
    <lineage>
        <taxon>Bacteria</taxon>
        <taxon>Pseudomonadati</taxon>
        <taxon>Verrucomicrobiota</taxon>
        <taxon>Opitutia</taxon>
        <taxon>Opitutales</taxon>
        <taxon>Opitutaceae</taxon>
        <taxon>Actomonas</taxon>
    </lineage>
</organism>
<dbReference type="PROSITE" id="PS00059">
    <property type="entry name" value="ADH_ZINC"/>
    <property type="match status" value="1"/>
</dbReference>
<evidence type="ECO:0000313" key="10">
    <source>
        <dbReference type="Proteomes" id="UP000738431"/>
    </source>
</evidence>
<sequence>MLLKTLTRLLFTLSLAGAVLHSARAATAIEGPVPSKGYAMFSADGDFKPYEFERHAVGDHDVLIEILYAGICHSDIHSVRSEWGGSPYPVVPGHEIVGRVTQVGKDVTKFTVGDIAGVGCMVNSCGECEMCRMGEEQFCTQGAVFTYGSKDRFHGDAVTQGGYSNNIVVKDAFAVNVPADADLSRVAPLLCAGITTYSPLRRADIQAGDKVAVAGFGGLGHLAVKYALSFGAEVTVFDITEEKRDAALEMGAVRYVNVKKEGATKGLNSTFDYVLSTIPKPYDPMMYVNMLKLDGEMVIVGLPAFAEAPSILINRFIFSARRKVSGSLIGGMPETQEMLDYSIAHDIYPDVEMIAVDQIDAAYDAVVDGEVQFRYVIDMATMD</sequence>
<evidence type="ECO:0000256" key="5">
    <source>
        <dbReference type="RuleBase" id="RU361277"/>
    </source>
</evidence>
<dbReference type="InterPro" id="IPR047109">
    <property type="entry name" value="CAD-like"/>
</dbReference>
<dbReference type="SUPFAM" id="SSF50129">
    <property type="entry name" value="GroES-like"/>
    <property type="match status" value="1"/>
</dbReference>
<dbReference type="InterPro" id="IPR002328">
    <property type="entry name" value="ADH_Zn_CS"/>
</dbReference>
<dbReference type="InterPro" id="IPR013154">
    <property type="entry name" value="ADH-like_N"/>
</dbReference>
<dbReference type="Gene3D" id="3.40.50.720">
    <property type="entry name" value="NAD(P)-binding Rossmann-like Domain"/>
    <property type="match status" value="1"/>
</dbReference>
<evidence type="ECO:0000256" key="6">
    <source>
        <dbReference type="SAM" id="SignalP"/>
    </source>
</evidence>
<evidence type="ECO:0000256" key="2">
    <source>
        <dbReference type="ARBA" id="ARBA00022723"/>
    </source>
</evidence>
<comment type="similarity">
    <text evidence="5">Belongs to the zinc-containing alcohol dehydrogenase family.</text>
</comment>
<feature type="domain" description="Alcohol dehydrogenase-like N-terminal" evidence="8">
    <location>
        <begin position="58"/>
        <end position="178"/>
    </location>
</feature>
<evidence type="ECO:0000256" key="3">
    <source>
        <dbReference type="ARBA" id="ARBA00022833"/>
    </source>
</evidence>
<dbReference type="GO" id="GO:0016491">
    <property type="term" value="F:oxidoreductase activity"/>
    <property type="evidence" value="ECO:0007669"/>
    <property type="project" value="UniProtKB-KW"/>
</dbReference>
<feature type="signal peptide" evidence="6">
    <location>
        <begin position="1"/>
        <end position="28"/>
    </location>
</feature>
<feature type="domain" description="Alcohol dehydrogenase-like C-terminal" evidence="7">
    <location>
        <begin position="218"/>
        <end position="340"/>
    </location>
</feature>
<keyword evidence="4 9" id="KW-0560">Oxidoreductase</keyword>
<dbReference type="InterPro" id="IPR013149">
    <property type="entry name" value="ADH-like_C"/>
</dbReference>
<protein>
    <submittedName>
        <fullName evidence="9">NAD(P)-dependent alcohol dehydrogenase</fullName>
        <ecNumber evidence="9">1.1.-.-</ecNumber>
    </submittedName>
</protein>
<dbReference type="EMBL" id="CP139781">
    <property type="protein sequence ID" value="WRQ85998.1"/>
    <property type="molecule type" value="Genomic_DNA"/>
</dbReference>
<evidence type="ECO:0000256" key="4">
    <source>
        <dbReference type="ARBA" id="ARBA00023002"/>
    </source>
</evidence>
<dbReference type="SUPFAM" id="SSF51735">
    <property type="entry name" value="NAD(P)-binding Rossmann-fold domains"/>
    <property type="match status" value="1"/>
</dbReference>
<keyword evidence="6" id="KW-0732">Signal</keyword>